<feature type="domain" description="RH1" evidence="2">
    <location>
        <begin position="15"/>
        <end position="54"/>
    </location>
</feature>
<organism evidence="3 4">
    <name type="scientific">Polyodon spathula</name>
    <name type="common">North American paddlefish</name>
    <name type="synonym">Squalus spathula</name>
    <dbReference type="NCBI Taxonomy" id="7913"/>
    <lineage>
        <taxon>Eukaryota</taxon>
        <taxon>Metazoa</taxon>
        <taxon>Chordata</taxon>
        <taxon>Craniata</taxon>
        <taxon>Vertebrata</taxon>
        <taxon>Euteleostomi</taxon>
        <taxon>Actinopterygii</taxon>
        <taxon>Chondrostei</taxon>
        <taxon>Acipenseriformes</taxon>
        <taxon>Polyodontidae</taxon>
        <taxon>Polyodon</taxon>
    </lineage>
</organism>
<feature type="non-terminal residue" evidence="3">
    <location>
        <position position="377"/>
    </location>
</feature>
<name>A0ABS2YEV9_POLSP</name>
<evidence type="ECO:0000313" key="3">
    <source>
        <dbReference type="EMBL" id="MBN3284467.1"/>
    </source>
</evidence>
<dbReference type="Pfam" id="PF09744">
    <property type="entry name" value="RH1"/>
    <property type="match status" value="1"/>
</dbReference>
<evidence type="ECO:0000256" key="1">
    <source>
        <dbReference type="SAM" id="MobiDB-lite"/>
    </source>
</evidence>
<evidence type="ECO:0000313" key="4">
    <source>
        <dbReference type="Proteomes" id="UP001166093"/>
    </source>
</evidence>
<dbReference type="InterPro" id="IPR034743">
    <property type="entry name" value="RH1"/>
</dbReference>
<dbReference type="Proteomes" id="UP001166093">
    <property type="component" value="Unassembled WGS sequence"/>
</dbReference>
<proteinExistence type="predicted"/>
<sequence length="377" mass="41052">MDLDGLVLDPDPEAVSEEAGQLYSHLQVLIESHGPGCVEGLLPVLVSLLESLAQGAFKAFKPCTSVASVPLRPKASVPRCFDTLCASRTRRFTAPSVLDPSAQGPWCFDTSTLSVQNNILHHHTRSRRCASVEFSPVHVLQAESALAGQTHPRFLELDDALEQERRALQGKVRAAETHSRDMERKAREYADQMAALEEQRANQSRELSALRHTHTKVSGHEEVEADQGYPKSISTPQAGLIKEEELIDREEERQEVKEPSPVDDIISATPELAHVDEIISATPELAHVDEIISATPELAHVDEIMTTSSPLPQGGAALRNTDSVFTELSGISTSDIDDVDMGASLHGAVQPVYPPSTTSIHDNCIIKPFKPAAFTCL</sequence>
<keyword evidence="4" id="KW-1185">Reference proteome</keyword>
<accession>A0ABS2YEV9</accession>
<comment type="caution">
    <text evidence="3">The sequence shown here is derived from an EMBL/GenBank/DDBJ whole genome shotgun (WGS) entry which is preliminary data.</text>
</comment>
<dbReference type="PANTHER" id="PTHR13886">
    <property type="entry name" value="JNK/SAPK-ASSOCIATED PROTEIN"/>
    <property type="match status" value="1"/>
</dbReference>
<dbReference type="InterPro" id="IPR039911">
    <property type="entry name" value="JIP3/JIP4"/>
</dbReference>
<reference evidence="3" key="1">
    <citation type="journal article" date="2021" name="Cell">
        <title>Tracing the genetic footprints of vertebrate landing in non-teleost ray-finned fishes.</title>
        <authorList>
            <person name="Bi X."/>
            <person name="Wang K."/>
            <person name="Yang L."/>
            <person name="Pan H."/>
            <person name="Jiang H."/>
            <person name="Wei Q."/>
            <person name="Fang M."/>
            <person name="Yu H."/>
            <person name="Zhu C."/>
            <person name="Cai Y."/>
            <person name="He Y."/>
            <person name="Gan X."/>
            <person name="Zeng H."/>
            <person name="Yu D."/>
            <person name="Zhu Y."/>
            <person name="Jiang H."/>
            <person name="Qiu Q."/>
            <person name="Yang H."/>
            <person name="Zhang Y.E."/>
            <person name="Wang W."/>
            <person name="Zhu M."/>
            <person name="He S."/>
            <person name="Zhang G."/>
        </authorList>
    </citation>
    <scope>NUCLEOTIDE SEQUENCE</scope>
    <source>
        <strain evidence="3">Pddl_001</strain>
    </source>
</reference>
<dbReference type="EMBL" id="JAAWVQ010136859">
    <property type="protein sequence ID" value="MBN3284467.1"/>
    <property type="molecule type" value="Genomic_DNA"/>
</dbReference>
<evidence type="ECO:0000259" key="2">
    <source>
        <dbReference type="Pfam" id="PF09744"/>
    </source>
</evidence>
<feature type="region of interest" description="Disordered" evidence="1">
    <location>
        <begin position="197"/>
        <end position="241"/>
    </location>
</feature>
<dbReference type="PANTHER" id="PTHR13886:SF7">
    <property type="entry name" value="C-JUN-AMINO-TERMINAL KINASE-INTERACTING PROTEIN 4-LIKE ISOFORM X1"/>
    <property type="match status" value="1"/>
</dbReference>
<gene>
    <name evidence="3" type="primary">Mapk8ip3_0</name>
    <name evidence="3" type="ORF">GTO93_0011503</name>
</gene>
<feature type="non-terminal residue" evidence="3">
    <location>
        <position position="1"/>
    </location>
</feature>
<protein>
    <submittedName>
        <fullName evidence="3">JIP3 protein</fullName>
    </submittedName>
</protein>